<accession>A0A9X9LZX7</accession>
<feature type="region of interest" description="Disordered" evidence="1">
    <location>
        <begin position="1"/>
        <end position="20"/>
    </location>
</feature>
<sequence length="63" mass="7096">MRRWKAPGEISFRGTRPAGPGFPTSVLSASQSPWGCMVWKVVHKCVAMLLSLKWHLDHHKVAK</sequence>
<dbReference type="EMBL" id="CYRY02033320">
    <property type="protein sequence ID" value="VCX10368.1"/>
    <property type="molecule type" value="Genomic_DNA"/>
</dbReference>
<keyword evidence="3" id="KW-1185">Reference proteome</keyword>
<reference evidence="2 3" key="1">
    <citation type="submission" date="2018-10" db="EMBL/GenBank/DDBJ databases">
        <authorList>
            <person name="Ekblom R."/>
            <person name="Jareborg N."/>
        </authorList>
    </citation>
    <scope>NUCLEOTIDE SEQUENCE [LARGE SCALE GENOMIC DNA]</scope>
    <source>
        <tissue evidence="2">Muscle</tissue>
    </source>
</reference>
<proteinExistence type="predicted"/>
<evidence type="ECO:0000256" key="1">
    <source>
        <dbReference type="SAM" id="MobiDB-lite"/>
    </source>
</evidence>
<feature type="non-terminal residue" evidence="2">
    <location>
        <position position="63"/>
    </location>
</feature>
<comment type="caution">
    <text evidence="2">The sequence shown here is derived from an EMBL/GenBank/DDBJ whole genome shotgun (WGS) entry which is preliminary data.</text>
</comment>
<gene>
    <name evidence="2" type="ORF">BN2614_LOCUS2</name>
</gene>
<dbReference type="AlphaFoldDB" id="A0A9X9LZX7"/>
<dbReference type="Proteomes" id="UP000269945">
    <property type="component" value="Unassembled WGS sequence"/>
</dbReference>
<evidence type="ECO:0000313" key="3">
    <source>
        <dbReference type="Proteomes" id="UP000269945"/>
    </source>
</evidence>
<protein>
    <submittedName>
        <fullName evidence="2">Uncharacterized protein</fullName>
    </submittedName>
</protein>
<organism evidence="2 3">
    <name type="scientific">Gulo gulo</name>
    <name type="common">Wolverine</name>
    <name type="synonym">Gluton</name>
    <dbReference type="NCBI Taxonomy" id="48420"/>
    <lineage>
        <taxon>Eukaryota</taxon>
        <taxon>Metazoa</taxon>
        <taxon>Chordata</taxon>
        <taxon>Craniata</taxon>
        <taxon>Vertebrata</taxon>
        <taxon>Euteleostomi</taxon>
        <taxon>Mammalia</taxon>
        <taxon>Eutheria</taxon>
        <taxon>Laurasiatheria</taxon>
        <taxon>Carnivora</taxon>
        <taxon>Caniformia</taxon>
        <taxon>Musteloidea</taxon>
        <taxon>Mustelidae</taxon>
        <taxon>Guloninae</taxon>
        <taxon>Gulo</taxon>
    </lineage>
</organism>
<evidence type="ECO:0000313" key="2">
    <source>
        <dbReference type="EMBL" id="VCX10368.1"/>
    </source>
</evidence>
<name>A0A9X9LZX7_GULGU</name>